<sequence length="541" mass="59055">MSLSEHAHKALNLVGDKIQWIIKKYEKLPMGDSGARTLAHEIAVTLSSAFAQHRHATISVLPMLLSCAAELWDKSAPNGKLKGLPDWSTILDDNTCICSHLLFGKTIRYRRPDPPVSPPLVTAPLPTPPTPAIAPAALASNSTHAAVASTLFPIPAPPPPEPTAKWFNLVVPGNKHKALTSELEDDVEEPMPRLAKWPMSKSWHERVKLKRIISDDEDDEVLPMEVIFMKNKNQTVNNASPMVVPPVAAKPGVGTSKMTISSEHLFSDKCEVWKCCRTCDEKKTKCIQLDSDVAELLHGHITLKKVKAATASEKDIKTCCGLESKWFIGPPGEHAIHATLRARQASPVPRMASNTEDSANEDAEGDNDPQSDVLKATAAPIDVVPEVVAPAAPINNDVNMSLAPGNDALMGITVPDALQVPHPTLFDAIWTIEALGTRFEGMVTCSNDRTEALHEDMVGWMSTLDEEWNRRFATMEAKIWDVKLKNSGNMASIGHMANAMSMFHQTRMPSSFDPPTGPLMQGYLFGQIPSSWFPNAPELAV</sequence>
<proteinExistence type="predicted"/>
<protein>
    <submittedName>
        <fullName evidence="2">Uncharacterized protein</fullName>
    </submittedName>
</protein>
<dbReference type="RefSeq" id="XP_041297022.1">
    <property type="nucleotide sequence ID" value="XM_041441072.1"/>
</dbReference>
<feature type="compositionally biased region" description="Acidic residues" evidence="1">
    <location>
        <begin position="358"/>
        <end position="369"/>
    </location>
</feature>
<comment type="caution">
    <text evidence="2">The sequence shown here is derived from an EMBL/GenBank/DDBJ whole genome shotgun (WGS) entry which is preliminary data.</text>
</comment>
<keyword evidence="3" id="KW-1185">Reference proteome</keyword>
<feature type="region of interest" description="Disordered" evidence="1">
    <location>
        <begin position="343"/>
        <end position="372"/>
    </location>
</feature>
<dbReference type="OrthoDB" id="2693063at2759"/>
<dbReference type="Proteomes" id="UP000823399">
    <property type="component" value="Unassembled WGS sequence"/>
</dbReference>
<gene>
    <name evidence="2" type="ORF">F5147DRAFT_769761</name>
</gene>
<evidence type="ECO:0000256" key="1">
    <source>
        <dbReference type="SAM" id="MobiDB-lite"/>
    </source>
</evidence>
<dbReference type="EMBL" id="JABBWM010000008">
    <property type="protein sequence ID" value="KAG2115305.1"/>
    <property type="molecule type" value="Genomic_DNA"/>
</dbReference>
<name>A0A9P7FG36_9AGAM</name>
<evidence type="ECO:0000313" key="3">
    <source>
        <dbReference type="Proteomes" id="UP000823399"/>
    </source>
</evidence>
<organism evidence="2 3">
    <name type="scientific">Suillus discolor</name>
    <dbReference type="NCBI Taxonomy" id="1912936"/>
    <lineage>
        <taxon>Eukaryota</taxon>
        <taxon>Fungi</taxon>
        <taxon>Dikarya</taxon>
        <taxon>Basidiomycota</taxon>
        <taxon>Agaricomycotina</taxon>
        <taxon>Agaricomycetes</taxon>
        <taxon>Agaricomycetidae</taxon>
        <taxon>Boletales</taxon>
        <taxon>Suillineae</taxon>
        <taxon>Suillaceae</taxon>
        <taxon>Suillus</taxon>
    </lineage>
</organism>
<dbReference type="GeneID" id="64703331"/>
<evidence type="ECO:0000313" key="2">
    <source>
        <dbReference type="EMBL" id="KAG2115305.1"/>
    </source>
</evidence>
<reference evidence="2" key="1">
    <citation type="journal article" date="2020" name="New Phytol.">
        <title>Comparative genomics reveals dynamic genome evolution in host specialist ectomycorrhizal fungi.</title>
        <authorList>
            <person name="Lofgren L.A."/>
            <person name="Nguyen N.H."/>
            <person name="Vilgalys R."/>
            <person name="Ruytinx J."/>
            <person name="Liao H.L."/>
            <person name="Branco S."/>
            <person name="Kuo A."/>
            <person name="LaButti K."/>
            <person name="Lipzen A."/>
            <person name="Andreopoulos W."/>
            <person name="Pangilinan J."/>
            <person name="Riley R."/>
            <person name="Hundley H."/>
            <person name="Na H."/>
            <person name="Barry K."/>
            <person name="Grigoriev I.V."/>
            <person name="Stajich J.E."/>
            <person name="Kennedy P.G."/>
        </authorList>
    </citation>
    <scope>NUCLEOTIDE SEQUENCE</scope>
    <source>
        <strain evidence="2">FC423</strain>
    </source>
</reference>
<dbReference type="AlphaFoldDB" id="A0A9P7FG36"/>
<accession>A0A9P7FG36</accession>